<comment type="caution">
    <text evidence="4">The sequence shown here is derived from an EMBL/GenBank/DDBJ whole genome shotgun (WGS) entry which is preliminary data.</text>
</comment>
<evidence type="ECO:0000313" key="5">
    <source>
        <dbReference type="Proteomes" id="UP001516023"/>
    </source>
</evidence>
<gene>
    <name evidence="4" type="ORF">HJC23_003041</name>
</gene>
<evidence type="ECO:0000259" key="3">
    <source>
        <dbReference type="PROSITE" id="PS51710"/>
    </source>
</evidence>
<accession>A0ABD3PYA2</accession>
<dbReference type="InterPro" id="IPR031662">
    <property type="entry name" value="GTP-binding_2"/>
</dbReference>
<dbReference type="EMBL" id="JABMIG020000095">
    <property type="protein sequence ID" value="KAL3793033.1"/>
    <property type="molecule type" value="Genomic_DNA"/>
</dbReference>
<proteinExistence type="predicted"/>
<dbReference type="PRINTS" id="PR00326">
    <property type="entry name" value="GTP1OBG"/>
</dbReference>
<dbReference type="Gene3D" id="3.10.20.30">
    <property type="match status" value="1"/>
</dbReference>
<dbReference type="Proteomes" id="UP001516023">
    <property type="component" value="Unassembled WGS sequence"/>
</dbReference>
<dbReference type="GO" id="GO:0005525">
    <property type="term" value="F:GTP binding"/>
    <property type="evidence" value="ECO:0007669"/>
    <property type="project" value="UniProtKB-KW"/>
</dbReference>
<keyword evidence="1" id="KW-0547">Nucleotide-binding</keyword>
<dbReference type="NCBIfam" id="TIGR00231">
    <property type="entry name" value="small_GTP"/>
    <property type="match status" value="1"/>
</dbReference>
<dbReference type="SUPFAM" id="SSF52540">
    <property type="entry name" value="P-loop containing nucleoside triphosphate hydrolases"/>
    <property type="match status" value="1"/>
</dbReference>
<dbReference type="PROSITE" id="PS51710">
    <property type="entry name" value="G_OBG"/>
    <property type="match status" value="1"/>
</dbReference>
<dbReference type="InterPro" id="IPR027417">
    <property type="entry name" value="P-loop_NTPase"/>
</dbReference>
<dbReference type="InterPro" id="IPR006074">
    <property type="entry name" value="GTP1-OBG_CS"/>
</dbReference>
<reference evidence="4 5" key="1">
    <citation type="journal article" date="2020" name="G3 (Bethesda)">
        <title>Improved Reference Genome for Cyclotella cryptica CCMP332, a Model for Cell Wall Morphogenesis, Salinity Adaptation, and Lipid Production in Diatoms (Bacillariophyta).</title>
        <authorList>
            <person name="Roberts W.R."/>
            <person name="Downey K.M."/>
            <person name="Ruck E.C."/>
            <person name="Traller J.C."/>
            <person name="Alverson A.J."/>
        </authorList>
    </citation>
    <scope>NUCLEOTIDE SEQUENCE [LARGE SCALE GENOMIC DNA]</scope>
    <source>
        <strain evidence="4 5">CCMP332</strain>
    </source>
</reference>
<evidence type="ECO:0000313" key="4">
    <source>
        <dbReference type="EMBL" id="KAL3793033.1"/>
    </source>
</evidence>
<dbReference type="InterPro" id="IPR004095">
    <property type="entry name" value="TGS"/>
</dbReference>
<keyword evidence="2" id="KW-0342">GTP-binding</keyword>
<feature type="domain" description="OBG-type G" evidence="3">
    <location>
        <begin position="124"/>
        <end position="362"/>
    </location>
</feature>
<dbReference type="InterPro" id="IPR006073">
    <property type="entry name" value="GTP-bd"/>
</dbReference>
<dbReference type="PROSITE" id="PS00905">
    <property type="entry name" value="GTP1_OBG"/>
    <property type="match status" value="1"/>
</dbReference>
<name>A0ABD3PYA2_9STRA</name>
<dbReference type="PANTHER" id="PTHR43127">
    <property type="entry name" value="DEVELOPMENTALLY-REGULATED GTP-BINDING PROTEIN 2"/>
    <property type="match status" value="1"/>
</dbReference>
<evidence type="ECO:0000256" key="1">
    <source>
        <dbReference type="ARBA" id="ARBA00022741"/>
    </source>
</evidence>
<dbReference type="Pfam" id="PF02824">
    <property type="entry name" value="TGS"/>
    <property type="match status" value="1"/>
</dbReference>
<dbReference type="InterPro" id="IPR012675">
    <property type="entry name" value="Beta-grasp_dom_sf"/>
</dbReference>
<dbReference type="CDD" id="cd01896">
    <property type="entry name" value="DRG"/>
    <property type="match status" value="1"/>
</dbReference>
<dbReference type="Pfam" id="PF16897">
    <property type="entry name" value="MMR_HSR1_Xtn"/>
    <property type="match status" value="1"/>
</dbReference>
<dbReference type="AlphaFoldDB" id="A0ABD3PYA2"/>
<keyword evidence="5" id="KW-1185">Reference proteome</keyword>
<dbReference type="Gene3D" id="6.10.140.1070">
    <property type="match status" value="2"/>
</dbReference>
<protein>
    <recommendedName>
        <fullName evidence="3">OBG-type G domain-containing protein</fullName>
    </recommendedName>
</protein>
<dbReference type="InterPro" id="IPR045001">
    <property type="entry name" value="DRG"/>
</dbReference>
<dbReference type="Pfam" id="PF01926">
    <property type="entry name" value="MMR_HSR1"/>
    <property type="match status" value="1"/>
</dbReference>
<dbReference type="InterPro" id="IPR031167">
    <property type="entry name" value="G_OBG"/>
</dbReference>
<organism evidence="4 5">
    <name type="scientific">Cyclotella cryptica</name>
    <dbReference type="NCBI Taxonomy" id="29204"/>
    <lineage>
        <taxon>Eukaryota</taxon>
        <taxon>Sar</taxon>
        <taxon>Stramenopiles</taxon>
        <taxon>Ochrophyta</taxon>
        <taxon>Bacillariophyta</taxon>
        <taxon>Coscinodiscophyceae</taxon>
        <taxon>Thalassiosirophycidae</taxon>
        <taxon>Stephanodiscales</taxon>
        <taxon>Stephanodiscaceae</taxon>
        <taxon>Cyclotella</taxon>
    </lineage>
</organism>
<evidence type="ECO:0000256" key="2">
    <source>
        <dbReference type="ARBA" id="ARBA00023134"/>
    </source>
</evidence>
<sequence length="423" mass="47001">MRGNTARNSRATYDNTSLELSFLLAHSRNTATLVIASATYFGPNRHPAPPKPQFTMSETIMKQIAEIEAEMARTQKNKATNYHLGTLKAKLAKLRSELINGPGGKSAGSKDAGRGFDVTKSGDTRIGLVGFPSVGKSTLLTTLTGTRSEAGVGCFSWAWTVVIFGSGGLRVYHVDLYSWNNEIIQVLDLPGIIEGAAEGKGRGRQVISTARTCNLILIVLDAAKPLTHKKIIEAELFSFGIRINQSYPNVKIVKKENGGIGYQEMVPQTKGMNSEVCRMVLKEYKISCAEVILREDITVDQFIDVIEGNRAYIPVLYVFNKIDALTIEELDILDQMPNYVPISSQHQWNLEELMESIWDKCNMLRIYTKPKGQIPDYDEPVILHSEGNPTVEEFCNRIHRSLIDQYGEEVQSTNLNVVGKNID</sequence>
<dbReference type="InterPro" id="IPR005225">
    <property type="entry name" value="Small_GTP-bd"/>
</dbReference>